<reference evidence="3" key="1">
    <citation type="submission" date="2008-12" db="EMBL/GenBank/DDBJ databases">
        <title>Annotation of Streptomyces ghanaensis ATCC 14672.</title>
        <authorList>
            <consortium name="The Broad Institute Genome Sequencing Platform"/>
            <consortium name="Broad Institute Microbial Sequencing Center"/>
            <person name="Fischbach M."/>
            <person name="Ward D."/>
            <person name="Young S."/>
            <person name="Kodira C.D."/>
            <person name="Zeng Q."/>
            <person name="Koehrsen M."/>
            <person name="Godfrey P."/>
            <person name="Alvarado L."/>
            <person name="Berlin A.M."/>
            <person name="Borenstein D."/>
            <person name="Chen Z."/>
            <person name="Engels R."/>
            <person name="Freedman E."/>
            <person name="Gellesch M."/>
            <person name="Goldberg J."/>
            <person name="Griggs A."/>
            <person name="Gujja S."/>
            <person name="Heiman D.I."/>
            <person name="Hepburn T.A."/>
            <person name="Howarth C."/>
            <person name="Jen D."/>
            <person name="Larson L."/>
            <person name="Lewis B."/>
            <person name="Mehta T."/>
            <person name="Park D."/>
            <person name="Pearson M."/>
            <person name="Roberts A."/>
            <person name="Saif S."/>
            <person name="Shea T.D."/>
            <person name="Shenoy N."/>
            <person name="Sisk P."/>
            <person name="Stolte C."/>
            <person name="Sykes S.N."/>
            <person name="Walk T."/>
            <person name="White J."/>
            <person name="Yandava C."/>
            <person name="Straight P."/>
            <person name="Clardy J."/>
            <person name="Hung D."/>
            <person name="Kolter R."/>
            <person name="Mekalanos J."/>
            <person name="Walker S."/>
            <person name="Walsh C.T."/>
            <person name="Wieland B.L.C."/>
            <person name="Ilzarbe M."/>
            <person name="Galagan J."/>
            <person name="Nusbaum C."/>
            <person name="Birren B."/>
        </authorList>
    </citation>
    <scope>NUCLEOTIDE SEQUENCE [LARGE SCALE GENOMIC DNA]</scope>
    <source>
        <strain evidence="3">ATCC 14672 / DSM 40746 / JCM 4963 / KCTC 9882 / NRRL B-12104 / FH 1290</strain>
    </source>
</reference>
<accession>D5ZNB4</accession>
<gene>
    <name evidence="2" type="ORF">SSFG_05375</name>
</gene>
<evidence type="ECO:0000313" key="3">
    <source>
        <dbReference type="Proteomes" id="UP000003824"/>
    </source>
</evidence>
<sequence>MIRPAGATGHRRAREDRGGERARRLVREGARRTCRIREGAPEGRRLTRRRADGGPVPGERKTTSPSGTAGHDDPVDHVLCGLAANTALPSDLVDRLIGIADDDLAAELATHADLGRTQEETAGAEDQDGIVRLCTLFGALVLARATKGFPISEEVLAAARALTAAD</sequence>
<dbReference type="eggNOG" id="COG5330">
    <property type="taxonomic scope" value="Bacteria"/>
</dbReference>
<proteinExistence type="predicted"/>
<feature type="compositionally biased region" description="Basic and acidic residues" evidence="1">
    <location>
        <begin position="13"/>
        <end position="62"/>
    </location>
</feature>
<feature type="region of interest" description="Disordered" evidence="1">
    <location>
        <begin position="1"/>
        <end position="74"/>
    </location>
</feature>
<dbReference type="AlphaFoldDB" id="D5ZNB4"/>
<evidence type="ECO:0000256" key="1">
    <source>
        <dbReference type="SAM" id="MobiDB-lite"/>
    </source>
</evidence>
<organism evidence="2 3">
    <name type="scientific">Streptomyces viridosporus (strain ATCC 14672 / DSM 40746 / JCM 4963 / KCTC 9882 / NRRL B-12104 / FH 1290)</name>
    <name type="common">Streptomyces ghanaensis</name>
    <dbReference type="NCBI Taxonomy" id="566461"/>
    <lineage>
        <taxon>Bacteria</taxon>
        <taxon>Bacillati</taxon>
        <taxon>Actinomycetota</taxon>
        <taxon>Actinomycetes</taxon>
        <taxon>Kitasatosporales</taxon>
        <taxon>Streptomycetaceae</taxon>
        <taxon>Streptomyces</taxon>
    </lineage>
</organism>
<dbReference type="EMBL" id="DS999641">
    <property type="protein sequence ID" value="EFE70132.2"/>
    <property type="molecule type" value="Genomic_DNA"/>
</dbReference>
<protein>
    <submittedName>
        <fullName evidence="2">Predicted protein</fullName>
    </submittedName>
</protein>
<evidence type="ECO:0000313" key="2">
    <source>
        <dbReference type="EMBL" id="EFE70132.2"/>
    </source>
</evidence>
<dbReference type="Proteomes" id="UP000003824">
    <property type="component" value="Unassembled WGS sequence"/>
</dbReference>
<dbReference type="Gene3D" id="1.10.357.10">
    <property type="entry name" value="Tetracycline Repressor, domain 2"/>
    <property type="match status" value="1"/>
</dbReference>
<name>D5ZNB4_STRV1</name>